<dbReference type="Proteomes" id="UP000606786">
    <property type="component" value="Unassembled WGS sequence"/>
</dbReference>
<keyword evidence="2" id="KW-1185">Reference proteome</keyword>
<name>A0A811UMK5_CERCA</name>
<sequence>MIFLQHKHENTKFPFEQFVAVAGSQPCSKMHKHKINVIWTCMYSNICIYASMQSKCRSRGRKDAEEAAGIFAEKLLHATNIVAYFFFFNKYTNIQTCEHIFMYVRAICGNSEGGTQSATNYCR</sequence>
<protein>
    <submittedName>
        <fullName evidence="1">(Mediterranean fruit fly) hypothetical protein</fullName>
    </submittedName>
</protein>
<gene>
    <name evidence="1" type="ORF">CCAP1982_LOCUS8908</name>
</gene>
<organism evidence="1 2">
    <name type="scientific">Ceratitis capitata</name>
    <name type="common">Mediterranean fruit fly</name>
    <name type="synonym">Tephritis capitata</name>
    <dbReference type="NCBI Taxonomy" id="7213"/>
    <lineage>
        <taxon>Eukaryota</taxon>
        <taxon>Metazoa</taxon>
        <taxon>Ecdysozoa</taxon>
        <taxon>Arthropoda</taxon>
        <taxon>Hexapoda</taxon>
        <taxon>Insecta</taxon>
        <taxon>Pterygota</taxon>
        <taxon>Neoptera</taxon>
        <taxon>Endopterygota</taxon>
        <taxon>Diptera</taxon>
        <taxon>Brachycera</taxon>
        <taxon>Muscomorpha</taxon>
        <taxon>Tephritoidea</taxon>
        <taxon>Tephritidae</taxon>
        <taxon>Ceratitis</taxon>
        <taxon>Ceratitis</taxon>
    </lineage>
</organism>
<proteinExistence type="predicted"/>
<evidence type="ECO:0000313" key="2">
    <source>
        <dbReference type="Proteomes" id="UP000606786"/>
    </source>
</evidence>
<accession>A0A811UMK5</accession>
<evidence type="ECO:0000313" key="1">
    <source>
        <dbReference type="EMBL" id="CAD7000432.1"/>
    </source>
</evidence>
<dbReference type="EMBL" id="CAJHJT010000012">
    <property type="protein sequence ID" value="CAD7000432.1"/>
    <property type="molecule type" value="Genomic_DNA"/>
</dbReference>
<reference evidence="1" key="1">
    <citation type="submission" date="2020-11" db="EMBL/GenBank/DDBJ databases">
        <authorList>
            <person name="Whitehead M."/>
        </authorList>
    </citation>
    <scope>NUCLEOTIDE SEQUENCE</scope>
    <source>
        <strain evidence="1">EGII</strain>
    </source>
</reference>
<comment type="caution">
    <text evidence="1">The sequence shown here is derived from an EMBL/GenBank/DDBJ whole genome shotgun (WGS) entry which is preliminary data.</text>
</comment>
<dbReference type="AlphaFoldDB" id="A0A811UMK5"/>